<dbReference type="InterPro" id="IPR001054">
    <property type="entry name" value="A/G_cyclase"/>
</dbReference>
<evidence type="ECO:0000256" key="18">
    <source>
        <dbReference type="SAM" id="Coils"/>
    </source>
</evidence>
<dbReference type="GO" id="GO:0005886">
    <property type="term" value="C:plasma membrane"/>
    <property type="evidence" value="ECO:0007669"/>
    <property type="project" value="UniProtKB-ARBA"/>
</dbReference>
<dbReference type="Pfam" id="PF00211">
    <property type="entry name" value="Guanylate_cyc"/>
    <property type="match status" value="1"/>
</dbReference>
<dbReference type="Proteomes" id="UP000615026">
    <property type="component" value="Unassembled WGS sequence"/>
</dbReference>
<dbReference type="SUPFAM" id="SSF55073">
    <property type="entry name" value="Nucleotide cyclase"/>
    <property type="match status" value="1"/>
</dbReference>
<comment type="subunit">
    <text evidence="16">Homodimer. Can also exist as monomer.</text>
</comment>
<dbReference type="InterPro" id="IPR050401">
    <property type="entry name" value="Cyclic_nucleotide_synthase"/>
</dbReference>
<dbReference type="GO" id="GO:0004016">
    <property type="term" value="F:adenylate cyclase activity"/>
    <property type="evidence" value="ECO:0007669"/>
    <property type="project" value="UniProtKB-EC"/>
</dbReference>
<comment type="subcellular location">
    <subcellularLocation>
        <location evidence="2">Membrane</location>
    </subcellularLocation>
</comment>
<evidence type="ECO:0000256" key="10">
    <source>
        <dbReference type="ARBA" id="ARBA00022989"/>
    </source>
</evidence>
<evidence type="ECO:0000256" key="5">
    <source>
        <dbReference type="ARBA" id="ARBA00022692"/>
    </source>
</evidence>
<evidence type="ECO:0000256" key="9">
    <source>
        <dbReference type="ARBA" id="ARBA00022842"/>
    </source>
</evidence>
<evidence type="ECO:0000313" key="22">
    <source>
        <dbReference type="Proteomes" id="UP000615026"/>
    </source>
</evidence>
<comment type="similarity">
    <text evidence="17">Belongs to the adenylyl cyclase class-4/guanylyl cyclase family.</text>
</comment>
<comment type="caution">
    <text evidence="21">The sequence shown here is derived from an EMBL/GenBank/DDBJ whole genome shotgun (WGS) entry which is preliminary data.</text>
</comment>
<keyword evidence="18" id="KW-0175">Coiled coil</keyword>
<keyword evidence="9" id="KW-0460">Magnesium</keyword>
<feature type="transmembrane region" description="Helical" evidence="19">
    <location>
        <begin position="12"/>
        <end position="32"/>
    </location>
</feature>
<dbReference type="GO" id="GO:0005524">
    <property type="term" value="F:ATP binding"/>
    <property type="evidence" value="ECO:0007669"/>
    <property type="project" value="UniProtKB-KW"/>
</dbReference>
<proteinExistence type="inferred from homology"/>
<evidence type="ECO:0000256" key="8">
    <source>
        <dbReference type="ARBA" id="ARBA00022840"/>
    </source>
</evidence>
<evidence type="ECO:0000256" key="7">
    <source>
        <dbReference type="ARBA" id="ARBA00022741"/>
    </source>
</evidence>
<keyword evidence="12 19" id="KW-0472">Membrane</keyword>
<dbReference type="RefSeq" id="WP_193991179.1">
    <property type="nucleotide sequence ID" value="NZ_JADEXP010000021.1"/>
</dbReference>
<keyword evidence="7" id="KW-0547">Nucleotide-binding</keyword>
<dbReference type="InterPro" id="IPR018297">
    <property type="entry name" value="A/G_cyclase_CS"/>
</dbReference>
<dbReference type="EC" id="4.6.1.1" evidence="3"/>
<organism evidence="21 22">
    <name type="scientific">Leptolyngbya cf. ectocarpi LEGE 11479</name>
    <dbReference type="NCBI Taxonomy" id="1828722"/>
    <lineage>
        <taxon>Bacteria</taxon>
        <taxon>Bacillati</taxon>
        <taxon>Cyanobacteriota</taxon>
        <taxon>Cyanophyceae</taxon>
        <taxon>Leptolyngbyales</taxon>
        <taxon>Leptolyngbyaceae</taxon>
        <taxon>Leptolyngbya group</taxon>
        <taxon>Leptolyngbya</taxon>
    </lineage>
</organism>
<keyword evidence="8" id="KW-0067">ATP-binding</keyword>
<accession>A0A928X3G9</accession>
<dbReference type="PROSITE" id="PS00452">
    <property type="entry name" value="GUANYLATE_CYCLASE_1"/>
    <property type="match status" value="1"/>
</dbReference>
<evidence type="ECO:0000256" key="16">
    <source>
        <dbReference type="ARBA" id="ARBA00064436"/>
    </source>
</evidence>
<dbReference type="SMART" id="SM00044">
    <property type="entry name" value="CYCc"/>
    <property type="match status" value="1"/>
</dbReference>
<dbReference type="InterPro" id="IPR029787">
    <property type="entry name" value="Nucleotide_cyclase"/>
</dbReference>
<sequence length="459" mass="51038">MKNLPENTSRRLTILYISSLGAIATLAIMGQFRIQRLLNEQNLDIQVITAAQRQQLVSQQLVKSTLALGLPLADDTKQEHAAHLQNIIQSAESWQQRLVALQTATHLSGQQQQQVQAMTTDLSHQYEALVRAAKAAVADVSTENPSGNGQAQRQNMDDIDQLLETERAFINDMDQLILAYNQQVALEANNLKRLEHSLFLVTITVLILEGCLIFRPATRKIYQALDALKQSLQETQQTAAQLAIEQQKSENLLLNILPQPIAQRLKQEPQAIADGFPNVTVLFADIVGFTQLSTQISPEKLVSLLNNIFSAFDQLVEKHGLEKIKTIGDAYMAVGGLPEPRADHAQAVVMFALDIQTVIDKFNWETGHNLSIRIGINSGPVVAGVIGIKKYIYDLWGDTVNTASRMESHGTPGMIQITESTFQLIQHQFHIEPIGQIAIKGKGQMMTYRVIDILKFSKR</sequence>
<dbReference type="GO" id="GO:0001653">
    <property type="term" value="F:peptide receptor activity"/>
    <property type="evidence" value="ECO:0007669"/>
    <property type="project" value="TreeGrafter"/>
</dbReference>
<evidence type="ECO:0000256" key="2">
    <source>
        <dbReference type="ARBA" id="ARBA00004370"/>
    </source>
</evidence>
<evidence type="ECO:0000256" key="15">
    <source>
        <dbReference type="ARBA" id="ARBA00032637"/>
    </source>
</evidence>
<dbReference type="CDD" id="cd07302">
    <property type="entry name" value="CHD"/>
    <property type="match status" value="1"/>
</dbReference>
<dbReference type="FunFam" id="3.30.70.1230:FF:000033">
    <property type="entry name" value="Adenylate cyclase"/>
    <property type="match status" value="1"/>
</dbReference>
<dbReference type="GO" id="GO:0004383">
    <property type="term" value="F:guanylate cyclase activity"/>
    <property type="evidence" value="ECO:0007669"/>
    <property type="project" value="TreeGrafter"/>
</dbReference>
<evidence type="ECO:0000256" key="13">
    <source>
        <dbReference type="ARBA" id="ARBA00023239"/>
    </source>
</evidence>
<evidence type="ECO:0000256" key="4">
    <source>
        <dbReference type="ARBA" id="ARBA00021420"/>
    </source>
</evidence>
<name>A0A928X3G9_LEPEC</name>
<evidence type="ECO:0000256" key="11">
    <source>
        <dbReference type="ARBA" id="ARBA00022998"/>
    </source>
</evidence>
<keyword evidence="22" id="KW-1185">Reference proteome</keyword>
<dbReference type="GO" id="GO:0006171">
    <property type="term" value="P:cAMP biosynthetic process"/>
    <property type="evidence" value="ECO:0007669"/>
    <property type="project" value="UniProtKB-KW"/>
</dbReference>
<evidence type="ECO:0000259" key="20">
    <source>
        <dbReference type="PROSITE" id="PS50125"/>
    </source>
</evidence>
<keyword evidence="11" id="KW-0115">cAMP biosynthesis</keyword>
<keyword evidence="6" id="KW-0479">Metal-binding</keyword>
<evidence type="ECO:0000256" key="12">
    <source>
        <dbReference type="ARBA" id="ARBA00023136"/>
    </source>
</evidence>
<evidence type="ECO:0000313" key="21">
    <source>
        <dbReference type="EMBL" id="MBE9065858.1"/>
    </source>
</evidence>
<reference evidence="21" key="1">
    <citation type="submission" date="2020-10" db="EMBL/GenBank/DDBJ databases">
        <authorList>
            <person name="Castelo-Branco R."/>
            <person name="Eusebio N."/>
            <person name="Adriana R."/>
            <person name="Vieira A."/>
            <person name="Brugerolle De Fraissinette N."/>
            <person name="Rezende De Castro R."/>
            <person name="Schneider M.P."/>
            <person name="Vasconcelos V."/>
            <person name="Leao P.N."/>
        </authorList>
    </citation>
    <scope>NUCLEOTIDE SEQUENCE</scope>
    <source>
        <strain evidence="21">LEGE 11479</strain>
    </source>
</reference>
<keyword evidence="10 19" id="KW-1133">Transmembrane helix</keyword>
<evidence type="ECO:0000256" key="17">
    <source>
        <dbReference type="RuleBase" id="RU000405"/>
    </source>
</evidence>
<evidence type="ECO:0000256" key="1">
    <source>
        <dbReference type="ARBA" id="ARBA00001593"/>
    </source>
</evidence>
<keyword evidence="5 19" id="KW-0812">Transmembrane</keyword>
<comment type="catalytic activity">
    <reaction evidence="1">
        <text>ATP = 3',5'-cyclic AMP + diphosphate</text>
        <dbReference type="Rhea" id="RHEA:15389"/>
        <dbReference type="ChEBI" id="CHEBI:30616"/>
        <dbReference type="ChEBI" id="CHEBI:33019"/>
        <dbReference type="ChEBI" id="CHEBI:58165"/>
        <dbReference type="EC" id="4.6.1.1"/>
    </reaction>
</comment>
<dbReference type="GO" id="GO:0046872">
    <property type="term" value="F:metal ion binding"/>
    <property type="evidence" value="ECO:0007669"/>
    <property type="project" value="UniProtKB-KW"/>
</dbReference>
<feature type="coiled-coil region" evidence="18">
    <location>
        <begin position="225"/>
        <end position="252"/>
    </location>
</feature>
<dbReference type="PROSITE" id="PS50125">
    <property type="entry name" value="GUANYLATE_CYCLASE_2"/>
    <property type="match status" value="1"/>
</dbReference>
<dbReference type="EMBL" id="JADEXP010000021">
    <property type="protein sequence ID" value="MBE9065858.1"/>
    <property type="molecule type" value="Genomic_DNA"/>
</dbReference>
<dbReference type="PANTHER" id="PTHR11920">
    <property type="entry name" value="GUANYLYL CYCLASE"/>
    <property type="match status" value="1"/>
</dbReference>
<keyword evidence="13 17" id="KW-0456">Lyase</keyword>
<evidence type="ECO:0000256" key="3">
    <source>
        <dbReference type="ARBA" id="ARBA00012201"/>
    </source>
</evidence>
<gene>
    <name evidence="21" type="ORF">IQ260_04245</name>
</gene>
<dbReference type="PANTHER" id="PTHR11920:SF335">
    <property type="entry name" value="GUANYLATE CYCLASE"/>
    <property type="match status" value="1"/>
</dbReference>
<dbReference type="GO" id="GO:0035556">
    <property type="term" value="P:intracellular signal transduction"/>
    <property type="evidence" value="ECO:0007669"/>
    <property type="project" value="InterPro"/>
</dbReference>
<dbReference type="AlphaFoldDB" id="A0A928X3G9"/>
<evidence type="ECO:0000256" key="14">
    <source>
        <dbReference type="ARBA" id="ARBA00032597"/>
    </source>
</evidence>
<evidence type="ECO:0000256" key="6">
    <source>
        <dbReference type="ARBA" id="ARBA00022723"/>
    </source>
</evidence>
<feature type="domain" description="Guanylate cyclase" evidence="20">
    <location>
        <begin position="280"/>
        <end position="407"/>
    </location>
</feature>
<dbReference type="GO" id="GO:0007168">
    <property type="term" value="P:receptor guanylyl cyclase signaling pathway"/>
    <property type="evidence" value="ECO:0007669"/>
    <property type="project" value="TreeGrafter"/>
</dbReference>
<protein>
    <recommendedName>
        <fullName evidence="4">Adenylate cyclase</fullName>
        <ecNumber evidence="3">4.6.1.1</ecNumber>
    </recommendedName>
    <alternativeName>
        <fullName evidence="14">ATP pyrophosphate-lyase</fullName>
    </alternativeName>
    <alternativeName>
        <fullName evidence="15">Adenylyl cyclase</fullName>
    </alternativeName>
</protein>
<evidence type="ECO:0000256" key="19">
    <source>
        <dbReference type="SAM" id="Phobius"/>
    </source>
</evidence>
<dbReference type="Gene3D" id="3.30.70.1230">
    <property type="entry name" value="Nucleotide cyclase"/>
    <property type="match status" value="1"/>
</dbReference>